<organism evidence="2">
    <name type="scientific">Lygus hesperus</name>
    <name type="common">Western plant bug</name>
    <dbReference type="NCBI Taxonomy" id="30085"/>
    <lineage>
        <taxon>Eukaryota</taxon>
        <taxon>Metazoa</taxon>
        <taxon>Ecdysozoa</taxon>
        <taxon>Arthropoda</taxon>
        <taxon>Hexapoda</taxon>
        <taxon>Insecta</taxon>
        <taxon>Pterygota</taxon>
        <taxon>Neoptera</taxon>
        <taxon>Paraneoptera</taxon>
        <taxon>Hemiptera</taxon>
        <taxon>Heteroptera</taxon>
        <taxon>Panheteroptera</taxon>
        <taxon>Cimicomorpha</taxon>
        <taxon>Miridae</taxon>
        <taxon>Mirini</taxon>
        <taxon>Lygus</taxon>
    </lineage>
</organism>
<feature type="region of interest" description="Disordered" evidence="1">
    <location>
        <begin position="1"/>
        <end position="70"/>
    </location>
</feature>
<proteinExistence type="predicted"/>
<dbReference type="EMBL" id="GBRD01000517">
    <property type="protein sequence ID" value="JAG65304.1"/>
    <property type="molecule type" value="Transcribed_RNA"/>
</dbReference>
<reference evidence="2" key="1">
    <citation type="journal article" date="2014" name="PLoS ONE">
        <title>Transcriptome-Based Identification of ABC Transporters in the Western Tarnished Plant Bug Lygus hesperus.</title>
        <authorList>
            <person name="Hull J.J."/>
            <person name="Chaney K."/>
            <person name="Geib S.M."/>
            <person name="Fabrick J.A."/>
            <person name="Brent C.S."/>
            <person name="Walsh D."/>
            <person name="Lavine L.C."/>
        </authorList>
    </citation>
    <scope>NUCLEOTIDE SEQUENCE</scope>
</reference>
<accession>A0A0A9XHM9</accession>
<dbReference type="EMBL" id="GBHO01024478">
    <property type="protein sequence ID" value="JAG19126.1"/>
    <property type="molecule type" value="Transcribed_RNA"/>
</dbReference>
<feature type="compositionally biased region" description="Basic and acidic residues" evidence="1">
    <location>
        <begin position="51"/>
        <end position="70"/>
    </location>
</feature>
<evidence type="ECO:0000313" key="3">
    <source>
        <dbReference type="EMBL" id="JAG65304.1"/>
    </source>
</evidence>
<evidence type="ECO:0000313" key="2">
    <source>
        <dbReference type="EMBL" id="JAG19126.1"/>
    </source>
</evidence>
<name>A0A0A9XHM9_LYGHE</name>
<sequence>MRFSDEPSFDPQESEEFHYIRPKSNQGPCNNRSRDPSPSRRQKSNSPKSAKNRDEKTQKPESASKNDRITERAIACLSRTMKYTNLKVVELQESICCLDQQVKDMCCEIEVLKEAFRLRASNAGMM</sequence>
<dbReference type="AlphaFoldDB" id="A0A0A9XHM9"/>
<evidence type="ECO:0000256" key="1">
    <source>
        <dbReference type="SAM" id="MobiDB-lite"/>
    </source>
</evidence>
<reference evidence="2" key="2">
    <citation type="submission" date="2014-07" db="EMBL/GenBank/DDBJ databases">
        <authorList>
            <person name="Hull J."/>
        </authorList>
    </citation>
    <scope>NUCLEOTIDE SEQUENCE</scope>
</reference>
<gene>
    <name evidence="2" type="primary">Erc1_1</name>
    <name evidence="2" type="ORF">CM83_100105</name>
</gene>
<reference evidence="3" key="3">
    <citation type="submission" date="2014-09" db="EMBL/GenBank/DDBJ databases">
        <authorList>
            <person name="Magalhaes I.L.F."/>
            <person name="Oliveira U."/>
            <person name="Santos F.R."/>
            <person name="Vidigal T.H.D.A."/>
            <person name="Brescovit A.D."/>
            <person name="Santos A.J."/>
        </authorList>
    </citation>
    <scope>NUCLEOTIDE SEQUENCE</scope>
</reference>
<protein>
    <submittedName>
        <fullName evidence="2">ELKS/Rab6-interacting/CAST family member 1</fullName>
    </submittedName>
</protein>